<dbReference type="GO" id="GO:0008108">
    <property type="term" value="F:UDP-glucose:hexose-1-phosphate uridylyltransferase activity"/>
    <property type="evidence" value="ECO:0007669"/>
    <property type="project" value="UniProtKB-EC"/>
</dbReference>
<evidence type="ECO:0000256" key="7">
    <source>
        <dbReference type="ARBA" id="ARBA00022679"/>
    </source>
</evidence>
<keyword evidence="8 14" id="KW-0548">Nucleotidyltransferase</keyword>
<gene>
    <name evidence="18" type="ORF">H4W26_000805</name>
</gene>
<dbReference type="InterPro" id="IPR005849">
    <property type="entry name" value="GalP_Utransf_N"/>
</dbReference>
<evidence type="ECO:0000256" key="3">
    <source>
        <dbReference type="ARBA" id="ARBA00004947"/>
    </source>
</evidence>
<evidence type="ECO:0000256" key="8">
    <source>
        <dbReference type="ARBA" id="ARBA00022695"/>
    </source>
</evidence>
<keyword evidence="11 14" id="KW-0299">Galactose metabolism</keyword>
<sequence>MTTAHEAPETQHRRAHKSRAQLADGREIIFFDDAPRTRTVQDRREITRPEGGNEMRYDPLLREWVAIAAARQHRTHLPSSDQCPLCPTTEDRASEVPQAEYDVVVFENRFPSFRGDVPVPGDFLSTTTAAAESAGIRQHGSGRCEVVCFTDDHTSQLAQVSAERMRTVVDAWADRSEAMLAEPGVEQVYCFENRGEEIGVTLHHPHGQIYGYPFITPRTRTLLESAADYRERRGADLFADILAAEVSDGRRIVARTEHWTAFIPAWARWPVELHIYPHRAVERLPELTGAERDDFAALYLDLLQRGDQLFDGPLPYISGWQQAPASAEPGLMRLHLQLFSIRRAENKLKFLAGSESGMGVFINDIAPEDMARRLVDLGAGSADADAAGADSAEPSTDAEPPIDAEPPTDAEPHTEETR</sequence>
<evidence type="ECO:0000256" key="15">
    <source>
        <dbReference type="SAM" id="MobiDB-lite"/>
    </source>
</evidence>
<evidence type="ECO:0000256" key="4">
    <source>
        <dbReference type="ARBA" id="ARBA00010951"/>
    </source>
</evidence>
<name>A0ABR9J4Y0_9MICC</name>
<evidence type="ECO:0000313" key="19">
    <source>
        <dbReference type="Proteomes" id="UP000636579"/>
    </source>
</evidence>
<dbReference type="Pfam" id="PF01087">
    <property type="entry name" value="GalP_UDP_transf"/>
    <property type="match status" value="1"/>
</dbReference>
<evidence type="ECO:0000256" key="6">
    <source>
        <dbReference type="ARBA" id="ARBA00016340"/>
    </source>
</evidence>
<feature type="region of interest" description="Disordered" evidence="15">
    <location>
        <begin position="1"/>
        <end position="20"/>
    </location>
</feature>
<dbReference type="EMBL" id="JADBEE010000001">
    <property type="protein sequence ID" value="MBE1514050.1"/>
    <property type="molecule type" value="Genomic_DNA"/>
</dbReference>
<evidence type="ECO:0000256" key="12">
    <source>
        <dbReference type="ARBA" id="ARBA00023277"/>
    </source>
</evidence>
<evidence type="ECO:0000256" key="14">
    <source>
        <dbReference type="RuleBase" id="RU000506"/>
    </source>
</evidence>
<evidence type="ECO:0000256" key="1">
    <source>
        <dbReference type="ARBA" id="ARBA00001107"/>
    </source>
</evidence>
<dbReference type="InterPro" id="IPR036265">
    <property type="entry name" value="HIT-like_sf"/>
</dbReference>
<dbReference type="NCBIfam" id="TIGR00209">
    <property type="entry name" value="galT_1"/>
    <property type="match status" value="1"/>
</dbReference>
<keyword evidence="9 14" id="KW-0479">Metal-binding</keyword>
<feature type="compositionally biased region" description="Basic and acidic residues" evidence="15">
    <location>
        <begin position="1"/>
        <end position="12"/>
    </location>
</feature>
<comment type="caution">
    <text evidence="18">The sequence shown here is derived from an EMBL/GenBank/DDBJ whole genome shotgun (WGS) entry which is preliminary data.</text>
</comment>
<dbReference type="InterPro" id="IPR005850">
    <property type="entry name" value="GalP_Utransf_C"/>
</dbReference>
<dbReference type="InterPro" id="IPR019779">
    <property type="entry name" value="GalP_UDPtransf1_His-AS"/>
</dbReference>
<comment type="cofactor">
    <cofactor evidence="2">
        <name>Zn(2+)</name>
        <dbReference type="ChEBI" id="CHEBI:29105"/>
    </cofactor>
</comment>
<feature type="domain" description="Galactose-1-phosphate uridyl transferase N-terminal" evidence="16">
    <location>
        <begin position="55"/>
        <end position="215"/>
    </location>
</feature>
<keyword evidence="7 14" id="KW-0808">Transferase</keyword>
<dbReference type="SUPFAM" id="SSF54197">
    <property type="entry name" value="HIT-like"/>
    <property type="match status" value="2"/>
</dbReference>
<dbReference type="RefSeq" id="WP_192590853.1">
    <property type="nucleotide sequence ID" value="NZ_JADBEE010000001.1"/>
</dbReference>
<evidence type="ECO:0000256" key="10">
    <source>
        <dbReference type="ARBA" id="ARBA00022833"/>
    </source>
</evidence>
<evidence type="ECO:0000256" key="9">
    <source>
        <dbReference type="ARBA" id="ARBA00022723"/>
    </source>
</evidence>
<dbReference type="Gene3D" id="3.30.428.10">
    <property type="entry name" value="HIT-like"/>
    <property type="match status" value="2"/>
</dbReference>
<dbReference type="PANTHER" id="PTHR11943">
    <property type="entry name" value="GALACTOSE-1-PHOSPHATE URIDYLYLTRANSFERASE"/>
    <property type="match status" value="1"/>
</dbReference>
<proteinExistence type="inferred from homology"/>
<dbReference type="EC" id="2.7.7.12" evidence="5 13"/>
<dbReference type="PROSITE" id="PS00117">
    <property type="entry name" value="GAL_P_UDP_TRANSF_I"/>
    <property type="match status" value="1"/>
</dbReference>
<evidence type="ECO:0000259" key="16">
    <source>
        <dbReference type="Pfam" id="PF01087"/>
    </source>
</evidence>
<evidence type="ECO:0000256" key="5">
    <source>
        <dbReference type="ARBA" id="ARBA00012384"/>
    </source>
</evidence>
<comment type="similarity">
    <text evidence="4 14">Belongs to the galactose-1-phosphate uridylyltransferase type 1 family.</text>
</comment>
<evidence type="ECO:0000256" key="13">
    <source>
        <dbReference type="NCBIfam" id="TIGR00209"/>
    </source>
</evidence>
<evidence type="ECO:0000313" key="18">
    <source>
        <dbReference type="EMBL" id="MBE1514050.1"/>
    </source>
</evidence>
<keyword evidence="19" id="KW-1185">Reference proteome</keyword>
<organism evidence="18 19">
    <name type="scientific">Nesterenkonia halotolerans</name>
    <dbReference type="NCBI Taxonomy" id="225325"/>
    <lineage>
        <taxon>Bacteria</taxon>
        <taxon>Bacillati</taxon>
        <taxon>Actinomycetota</taxon>
        <taxon>Actinomycetes</taxon>
        <taxon>Micrococcales</taxon>
        <taxon>Micrococcaceae</taxon>
        <taxon>Nesterenkonia</taxon>
    </lineage>
</organism>
<accession>A0ABR9J4Y0</accession>
<evidence type="ECO:0000256" key="2">
    <source>
        <dbReference type="ARBA" id="ARBA00001947"/>
    </source>
</evidence>
<dbReference type="PANTHER" id="PTHR11943:SF1">
    <property type="entry name" value="GALACTOSE-1-PHOSPHATE URIDYLYLTRANSFERASE"/>
    <property type="match status" value="1"/>
</dbReference>
<feature type="compositionally biased region" description="Low complexity" evidence="15">
    <location>
        <begin position="382"/>
        <end position="392"/>
    </location>
</feature>
<protein>
    <recommendedName>
        <fullName evidence="6 13">Galactose-1-phosphate uridylyltransferase</fullName>
        <ecNumber evidence="5 13">2.7.7.12</ecNumber>
    </recommendedName>
</protein>
<keyword evidence="12 14" id="KW-0119">Carbohydrate metabolism</keyword>
<comment type="pathway">
    <text evidence="3 14">Carbohydrate metabolism; galactose metabolism.</text>
</comment>
<keyword evidence="10" id="KW-0862">Zinc</keyword>
<dbReference type="Proteomes" id="UP000636579">
    <property type="component" value="Unassembled WGS sequence"/>
</dbReference>
<dbReference type="InterPro" id="IPR001937">
    <property type="entry name" value="GalP_UDPtransf1"/>
</dbReference>
<comment type="catalytic activity">
    <reaction evidence="1 14">
        <text>alpha-D-galactose 1-phosphate + UDP-alpha-D-glucose = alpha-D-glucose 1-phosphate + UDP-alpha-D-galactose</text>
        <dbReference type="Rhea" id="RHEA:13989"/>
        <dbReference type="ChEBI" id="CHEBI:58336"/>
        <dbReference type="ChEBI" id="CHEBI:58601"/>
        <dbReference type="ChEBI" id="CHEBI:58885"/>
        <dbReference type="ChEBI" id="CHEBI:66914"/>
        <dbReference type="EC" id="2.7.7.12"/>
    </reaction>
</comment>
<evidence type="ECO:0000256" key="11">
    <source>
        <dbReference type="ARBA" id="ARBA00023144"/>
    </source>
</evidence>
<feature type="domain" description="Galactose-1-phosphate uridyl transferase C-terminal" evidence="17">
    <location>
        <begin position="225"/>
        <end position="375"/>
    </location>
</feature>
<evidence type="ECO:0000259" key="17">
    <source>
        <dbReference type="Pfam" id="PF02744"/>
    </source>
</evidence>
<dbReference type="Pfam" id="PF02744">
    <property type="entry name" value="GalP_UDP_tr_C"/>
    <property type="match status" value="1"/>
</dbReference>
<feature type="region of interest" description="Disordered" evidence="15">
    <location>
        <begin position="382"/>
        <end position="418"/>
    </location>
</feature>
<reference evidence="18 19" key="1">
    <citation type="submission" date="2020-10" db="EMBL/GenBank/DDBJ databases">
        <title>Sequencing the genomes of 1000 actinobacteria strains.</title>
        <authorList>
            <person name="Klenk H.-P."/>
        </authorList>
    </citation>
    <scope>NUCLEOTIDE SEQUENCE [LARGE SCALE GENOMIC DNA]</scope>
    <source>
        <strain evidence="18 19">DSM 15474</strain>
    </source>
</reference>